<sequence>MAFNRAPESVFPRANDIRAILTISLPLVLGYLGKIAIGVTDKVMIGRLGIDALGAAGLAFSVYTLFLIIGIGMLLPVMVLVSQARGAGRSWTVSGIIRQGLWIAGALFVPACAVLWNLEDILVLTGQDIVLARMAGHYMDYYLWAMFPTLSSLVFTHALTAMGRTRTIFLVAWLEVGLNVILNYIFIFGKLGFPAMGMAGAGLASIIVHGVSSTIFFLLLGFHGLFRRGAMFRRAWRPKWTVLGRILELGWPKSLEILINKSLFSVITLLAGWLGTEVVAAHAMALQTAMVIFFIVSAPLADAVTARTGIAASREGSKGMWRILNSGVLLLVLFMLPAVVILGGWPEWIVVLFTGIETQKAHDLVPVAAPLIMFIAIFVIIDSLRMVTNRALNGLADMKIPALIAAMAHWGVGFTAAMIFGFVMDGGILGLWLGVALGMVVAALSYLARFWWLVRDVRVRDHR</sequence>
<evidence type="ECO:0000256" key="7">
    <source>
        <dbReference type="ARBA" id="ARBA00023065"/>
    </source>
</evidence>
<feature type="transmembrane region" description="Helical" evidence="10">
    <location>
        <begin position="20"/>
        <end position="40"/>
    </location>
</feature>
<dbReference type="GO" id="GO:0005886">
    <property type="term" value="C:plasma membrane"/>
    <property type="evidence" value="ECO:0007669"/>
    <property type="project" value="UniProtKB-SubCell"/>
</dbReference>
<keyword evidence="5 10" id="KW-0812">Transmembrane</keyword>
<feature type="transmembrane region" description="Helical" evidence="10">
    <location>
        <begin position="60"/>
        <end position="81"/>
    </location>
</feature>
<keyword evidence="2" id="KW-0813">Transport</keyword>
<feature type="transmembrane region" description="Helical" evidence="10">
    <location>
        <begin position="168"/>
        <end position="189"/>
    </location>
</feature>
<organism evidence="11">
    <name type="scientific">Candidatus Kentrum sp. LFY</name>
    <dbReference type="NCBI Taxonomy" id="2126342"/>
    <lineage>
        <taxon>Bacteria</taxon>
        <taxon>Pseudomonadati</taxon>
        <taxon>Pseudomonadota</taxon>
        <taxon>Gammaproteobacteria</taxon>
        <taxon>Candidatus Kentrum</taxon>
    </lineage>
</organism>
<dbReference type="NCBIfam" id="TIGR00797">
    <property type="entry name" value="matE"/>
    <property type="match status" value="1"/>
</dbReference>
<gene>
    <name evidence="11" type="ORF">BECKLFY1418B_GA0070995_10555</name>
</gene>
<name>A0A450UNS6_9GAMM</name>
<evidence type="ECO:0000256" key="4">
    <source>
        <dbReference type="ARBA" id="ARBA00022475"/>
    </source>
</evidence>
<evidence type="ECO:0000256" key="10">
    <source>
        <dbReference type="SAM" id="Phobius"/>
    </source>
</evidence>
<dbReference type="AlphaFoldDB" id="A0A450UNS6"/>
<feature type="transmembrane region" description="Helical" evidence="10">
    <location>
        <begin position="402"/>
        <end position="423"/>
    </location>
</feature>
<dbReference type="PANTHER" id="PTHR43298:SF2">
    <property type="entry name" value="FMN_FAD EXPORTER YEEO-RELATED"/>
    <property type="match status" value="1"/>
</dbReference>
<evidence type="ECO:0000256" key="8">
    <source>
        <dbReference type="ARBA" id="ARBA00023136"/>
    </source>
</evidence>
<dbReference type="Pfam" id="PF01554">
    <property type="entry name" value="MatE"/>
    <property type="match status" value="2"/>
</dbReference>
<evidence type="ECO:0000256" key="6">
    <source>
        <dbReference type="ARBA" id="ARBA00022989"/>
    </source>
</evidence>
<keyword evidence="6 10" id="KW-1133">Transmembrane helix</keyword>
<feature type="transmembrane region" description="Helical" evidence="10">
    <location>
        <begin position="201"/>
        <end position="226"/>
    </location>
</feature>
<dbReference type="InterPro" id="IPR050222">
    <property type="entry name" value="MATE_MdtK"/>
</dbReference>
<dbReference type="InterPro" id="IPR002528">
    <property type="entry name" value="MATE_fam"/>
</dbReference>
<feature type="transmembrane region" description="Helical" evidence="10">
    <location>
        <begin position="364"/>
        <end position="381"/>
    </location>
</feature>
<evidence type="ECO:0000256" key="5">
    <source>
        <dbReference type="ARBA" id="ARBA00022692"/>
    </source>
</evidence>
<dbReference type="GO" id="GO:0042910">
    <property type="term" value="F:xenobiotic transmembrane transporter activity"/>
    <property type="evidence" value="ECO:0007669"/>
    <property type="project" value="InterPro"/>
</dbReference>
<evidence type="ECO:0000256" key="3">
    <source>
        <dbReference type="ARBA" id="ARBA00022449"/>
    </source>
</evidence>
<accession>A0A450UNS6</accession>
<proteinExistence type="predicted"/>
<feature type="transmembrane region" description="Helical" evidence="10">
    <location>
        <begin position="429"/>
        <end position="454"/>
    </location>
</feature>
<feature type="transmembrane region" description="Helical" evidence="10">
    <location>
        <begin position="322"/>
        <end position="344"/>
    </location>
</feature>
<dbReference type="GO" id="GO:0015297">
    <property type="term" value="F:antiporter activity"/>
    <property type="evidence" value="ECO:0007669"/>
    <property type="project" value="UniProtKB-KW"/>
</dbReference>
<protein>
    <recommendedName>
        <fullName evidence="9">Multidrug-efflux transporter</fullName>
    </recommendedName>
</protein>
<feature type="transmembrane region" description="Helical" evidence="10">
    <location>
        <begin position="255"/>
        <end position="274"/>
    </location>
</feature>
<keyword evidence="4" id="KW-1003">Cell membrane</keyword>
<dbReference type="PIRSF" id="PIRSF006603">
    <property type="entry name" value="DinF"/>
    <property type="match status" value="1"/>
</dbReference>
<dbReference type="InterPro" id="IPR048279">
    <property type="entry name" value="MdtK-like"/>
</dbReference>
<feature type="transmembrane region" description="Helical" evidence="10">
    <location>
        <begin position="101"/>
        <end position="118"/>
    </location>
</feature>
<dbReference type="GO" id="GO:0006811">
    <property type="term" value="P:monoatomic ion transport"/>
    <property type="evidence" value="ECO:0007669"/>
    <property type="project" value="UniProtKB-KW"/>
</dbReference>
<dbReference type="CDD" id="cd13131">
    <property type="entry name" value="MATE_NorM_like"/>
    <property type="match status" value="1"/>
</dbReference>
<keyword evidence="3" id="KW-0050">Antiport</keyword>
<comment type="subcellular location">
    <subcellularLocation>
        <location evidence="1">Cell inner membrane</location>
        <topology evidence="1">Multi-pass membrane protein</topology>
    </subcellularLocation>
</comment>
<dbReference type="EMBL" id="CAADFF010000055">
    <property type="protein sequence ID" value="VFJ94198.1"/>
    <property type="molecule type" value="Genomic_DNA"/>
</dbReference>
<feature type="transmembrane region" description="Helical" evidence="10">
    <location>
        <begin position="280"/>
        <end position="301"/>
    </location>
</feature>
<evidence type="ECO:0000256" key="2">
    <source>
        <dbReference type="ARBA" id="ARBA00022448"/>
    </source>
</evidence>
<evidence type="ECO:0000256" key="1">
    <source>
        <dbReference type="ARBA" id="ARBA00004429"/>
    </source>
</evidence>
<dbReference type="PANTHER" id="PTHR43298">
    <property type="entry name" value="MULTIDRUG RESISTANCE PROTEIN NORM-RELATED"/>
    <property type="match status" value="1"/>
</dbReference>
<keyword evidence="8 10" id="KW-0472">Membrane</keyword>
<feature type="transmembrane region" description="Helical" evidence="10">
    <location>
        <begin position="141"/>
        <end position="161"/>
    </location>
</feature>
<keyword evidence="7" id="KW-0406">Ion transport</keyword>
<reference evidence="11" key="1">
    <citation type="submission" date="2019-02" db="EMBL/GenBank/DDBJ databases">
        <authorList>
            <person name="Gruber-Vodicka R. H."/>
            <person name="Seah K. B. B."/>
        </authorList>
    </citation>
    <scope>NUCLEOTIDE SEQUENCE</scope>
    <source>
        <strain evidence="11">BECK_M7</strain>
    </source>
</reference>
<evidence type="ECO:0000256" key="9">
    <source>
        <dbReference type="ARBA" id="ARBA00031636"/>
    </source>
</evidence>
<evidence type="ECO:0000313" key="11">
    <source>
        <dbReference type="EMBL" id="VFJ94198.1"/>
    </source>
</evidence>